<dbReference type="EMBL" id="BAABME010013674">
    <property type="protein sequence ID" value="GAA0186409.1"/>
    <property type="molecule type" value="Genomic_DNA"/>
</dbReference>
<comment type="caution">
    <text evidence="1">The sequence shown here is derived from an EMBL/GenBank/DDBJ whole genome shotgun (WGS) entry which is preliminary data.</text>
</comment>
<accession>A0AAV3S165</accession>
<keyword evidence="2" id="KW-1185">Reference proteome</keyword>
<evidence type="ECO:0000313" key="2">
    <source>
        <dbReference type="Proteomes" id="UP001454036"/>
    </source>
</evidence>
<gene>
    <name evidence="1" type="ORF">LIER_33697</name>
</gene>
<evidence type="ECO:0008006" key="3">
    <source>
        <dbReference type="Google" id="ProtNLM"/>
    </source>
</evidence>
<protein>
    <recommendedName>
        <fullName evidence="3">Retrovirus-related Pol polyprotein from transposon TNT 1-94</fullName>
    </recommendedName>
</protein>
<sequence>MPGSPSMNGVIIPVIVQEAYEEPHEGNVNNNPTQNEMFVSEEQPFIASAIPEIQTQQPQELRRSKRERRSAIPDDYVTFLLEHENNGMLEDDPINFQQALKSFNSQKWINVMNEKIKSMYDNKVRDLIPLPEGVKPIGCKWIFETKMDSKLKDIRIDL</sequence>
<evidence type="ECO:0000313" key="1">
    <source>
        <dbReference type="EMBL" id="GAA0186409.1"/>
    </source>
</evidence>
<reference evidence="1 2" key="1">
    <citation type="submission" date="2024-01" db="EMBL/GenBank/DDBJ databases">
        <title>The complete chloroplast genome sequence of Lithospermum erythrorhizon: insights into the phylogenetic relationship among Boraginaceae species and the maternal lineages of purple gromwells.</title>
        <authorList>
            <person name="Okada T."/>
            <person name="Watanabe K."/>
        </authorList>
    </citation>
    <scope>NUCLEOTIDE SEQUENCE [LARGE SCALE GENOMIC DNA]</scope>
</reference>
<organism evidence="1 2">
    <name type="scientific">Lithospermum erythrorhizon</name>
    <name type="common">Purple gromwell</name>
    <name type="synonym">Lithospermum officinale var. erythrorhizon</name>
    <dbReference type="NCBI Taxonomy" id="34254"/>
    <lineage>
        <taxon>Eukaryota</taxon>
        <taxon>Viridiplantae</taxon>
        <taxon>Streptophyta</taxon>
        <taxon>Embryophyta</taxon>
        <taxon>Tracheophyta</taxon>
        <taxon>Spermatophyta</taxon>
        <taxon>Magnoliopsida</taxon>
        <taxon>eudicotyledons</taxon>
        <taxon>Gunneridae</taxon>
        <taxon>Pentapetalae</taxon>
        <taxon>asterids</taxon>
        <taxon>lamiids</taxon>
        <taxon>Boraginales</taxon>
        <taxon>Boraginaceae</taxon>
        <taxon>Boraginoideae</taxon>
        <taxon>Lithospermeae</taxon>
        <taxon>Lithospermum</taxon>
    </lineage>
</organism>
<name>A0AAV3S165_LITER</name>
<dbReference type="Proteomes" id="UP001454036">
    <property type="component" value="Unassembled WGS sequence"/>
</dbReference>
<proteinExistence type="predicted"/>
<dbReference type="AlphaFoldDB" id="A0AAV3S165"/>